<sequence length="175" mass="20342">MENDPRIRRYRPEDGDQVRELHETAMRDAGVYVDTASDTDLERVFETYVDGDGEFLVSELDGSIVAMGGFRPVEETDYIAKIVPDLMDGAVELTRMRVDPDYQRRGYGRRIYEELEWRARLQATPQIVLDTMAKQTAARRLYEAQGFEEVHRERIEGFDDPFELLVYRKPLVDDG</sequence>
<dbReference type="Proteomes" id="UP000510869">
    <property type="component" value="Chromosome"/>
</dbReference>
<dbReference type="AlphaFoldDB" id="A0A7D6CQ74"/>
<dbReference type="Gene3D" id="3.40.630.30">
    <property type="match status" value="1"/>
</dbReference>
<dbReference type="KEGG" id="nay:HYG81_01325"/>
<protein>
    <submittedName>
        <fullName evidence="3">GNAT family N-acetyltransferase</fullName>
    </submittedName>
</protein>
<evidence type="ECO:0000313" key="3">
    <source>
        <dbReference type="EMBL" id="QLK26294.1"/>
    </source>
</evidence>
<proteinExistence type="predicted"/>
<dbReference type="InterPro" id="IPR050769">
    <property type="entry name" value="NAT_camello-type"/>
</dbReference>
<name>A0A7D6CQ74_9EURY</name>
<keyword evidence="4" id="KW-1185">Reference proteome</keyword>
<dbReference type="OrthoDB" id="125295at2157"/>
<gene>
    <name evidence="3" type="ORF">HYG81_01325</name>
</gene>
<dbReference type="CDD" id="cd04301">
    <property type="entry name" value="NAT_SF"/>
    <property type="match status" value="1"/>
</dbReference>
<dbReference type="PROSITE" id="PS51186">
    <property type="entry name" value="GNAT"/>
    <property type="match status" value="1"/>
</dbReference>
<dbReference type="SUPFAM" id="SSF55729">
    <property type="entry name" value="Acyl-CoA N-acyltransferases (Nat)"/>
    <property type="match status" value="1"/>
</dbReference>
<accession>A0A7D6CQ74</accession>
<dbReference type="PANTHER" id="PTHR13947">
    <property type="entry name" value="GNAT FAMILY N-ACETYLTRANSFERASE"/>
    <property type="match status" value="1"/>
</dbReference>
<dbReference type="PANTHER" id="PTHR13947:SF37">
    <property type="entry name" value="LD18367P"/>
    <property type="match status" value="1"/>
</dbReference>
<dbReference type="GO" id="GO:0008080">
    <property type="term" value="F:N-acetyltransferase activity"/>
    <property type="evidence" value="ECO:0007669"/>
    <property type="project" value="InterPro"/>
</dbReference>
<dbReference type="EMBL" id="CP059154">
    <property type="protein sequence ID" value="QLK26294.1"/>
    <property type="molecule type" value="Genomic_DNA"/>
</dbReference>
<evidence type="ECO:0000313" key="4">
    <source>
        <dbReference type="Proteomes" id="UP000510869"/>
    </source>
</evidence>
<evidence type="ECO:0000259" key="2">
    <source>
        <dbReference type="PROSITE" id="PS51186"/>
    </source>
</evidence>
<keyword evidence="1" id="KW-0808">Transferase</keyword>
<reference evidence="3 4" key="1">
    <citation type="submission" date="2020-07" db="EMBL/GenBank/DDBJ databases">
        <title>Natrinema (YPL30) sp. nov. and Haloterrigena xxxxxx (YPL8) sp. nov., isolated from a salt mine.</title>
        <authorList>
            <person name="Cui H."/>
        </authorList>
    </citation>
    <scope>NUCLEOTIDE SEQUENCE [LARGE SCALE GENOMIC DNA]</scope>
    <source>
        <strain evidence="3 4">YPL13</strain>
    </source>
</reference>
<evidence type="ECO:0000256" key="1">
    <source>
        <dbReference type="ARBA" id="ARBA00022679"/>
    </source>
</evidence>
<organism evidence="3 4">
    <name type="scientific">Natrinema zhouii</name>
    <dbReference type="NCBI Taxonomy" id="1710539"/>
    <lineage>
        <taxon>Archaea</taxon>
        <taxon>Methanobacteriati</taxon>
        <taxon>Methanobacteriota</taxon>
        <taxon>Stenosarchaea group</taxon>
        <taxon>Halobacteria</taxon>
        <taxon>Halobacteriales</taxon>
        <taxon>Natrialbaceae</taxon>
        <taxon>Natrinema</taxon>
    </lineage>
</organism>
<feature type="domain" description="N-acetyltransferase" evidence="2">
    <location>
        <begin position="5"/>
        <end position="172"/>
    </location>
</feature>
<dbReference type="RefSeq" id="WP_180841469.1">
    <property type="nucleotide sequence ID" value="NZ_CP059154.1"/>
</dbReference>
<dbReference type="GeneID" id="56141804"/>
<dbReference type="Pfam" id="PF00583">
    <property type="entry name" value="Acetyltransf_1"/>
    <property type="match status" value="1"/>
</dbReference>
<dbReference type="InterPro" id="IPR000182">
    <property type="entry name" value="GNAT_dom"/>
</dbReference>
<dbReference type="InterPro" id="IPR016181">
    <property type="entry name" value="Acyl_CoA_acyltransferase"/>
</dbReference>